<reference evidence="8" key="2">
    <citation type="submission" date="2021-05" db="EMBL/GenBank/DDBJ databases">
        <title>Protein family content uncovers lineage relationships and bacterial pathway maintenance mechanisms in DPANN archaea.</title>
        <authorList>
            <person name="Castelle C.J."/>
            <person name="Meheust R."/>
            <person name="Jaffe A.L."/>
            <person name="Seitz K."/>
            <person name="Gong X."/>
            <person name="Baker B.J."/>
            <person name="Banfield J.F."/>
        </authorList>
    </citation>
    <scope>NUCLEOTIDE SEQUENCE</scope>
    <source>
        <strain evidence="8">RIFCSPLOWO2_01_FULL_AR10_48_17</strain>
    </source>
</reference>
<feature type="domain" description="TATA box binding protein associated factor (TAF) histone-like fold" evidence="7">
    <location>
        <begin position="2"/>
        <end position="66"/>
    </location>
</feature>
<name>A0A8T4L7Y3_9ARCH</name>
<comment type="similarity">
    <text evidence="3">Belongs to the archaeal histone HMF family.</text>
</comment>
<evidence type="ECO:0000256" key="5">
    <source>
        <dbReference type="ARBA" id="ARBA00022490"/>
    </source>
</evidence>
<organism evidence="8 9">
    <name type="scientific">Candidatus Iainarchaeum sp</name>
    <dbReference type="NCBI Taxonomy" id="3101447"/>
    <lineage>
        <taxon>Archaea</taxon>
        <taxon>Candidatus Iainarchaeota</taxon>
        <taxon>Candidatus Iainarchaeia</taxon>
        <taxon>Candidatus Iainarchaeales</taxon>
        <taxon>Candidatus Iainarchaeaceae</taxon>
        <taxon>Candidatus Iainarchaeum</taxon>
    </lineage>
</organism>
<gene>
    <name evidence="8" type="ORF">J4215_03535</name>
</gene>
<reference evidence="8" key="1">
    <citation type="submission" date="2021-03" db="EMBL/GenBank/DDBJ databases">
        <authorList>
            <person name="Jaffe A."/>
        </authorList>
    </citation>
    <scope>NUCLEOTIDE SEQUENCE</scope>
    <source>
        <strain evidence="8">RIFCSPLOWO2_01_FULL_AR10_48_17</strain>
    </source>
</reference>
<dbReference type="Pfam" id="PF00808">
    <property type="entry name" value="CBFD_NFYB_HMF"/>
    <property type="match status" value="1"/>
</dbReference>
<dbReference type="Proteomes" id="UP000675968">
    <property type="component" value="Unassembled WGS sequence"/>
</dbReference>
<dbReference type="SUPFAM" id="SSF47113">
    <property type="entry name" value="Histone-fold"/>
    <property type="match status" value="1"/>
</dbReference>
<keyword evidence="6" id="KW-0238">DNA-binding</keyword>
<dbReference type="InterPro" id="IPR050004">
    <property type="entry name" value="HmfB-like"/>
</dbReference>
<evidence type="ECO:0000256" key="2">
    <source>
        <dbReference type="ARBA" id="ARBA00004496"/>
    </source>
</evidence>
<dbReference type="GO" id="GO:0046982">
    <property type="term" value="F:protein heterodimerization activity"/>
    <property type="evidence" value="ECO:0007669"/>
    <property type="project" value="InterPro"/>
</dbReference>
<accession>A0A8T4L7Y3</accession>
<evidence type="ECO:0000313" key="9">
    <source>
        <dbReference type="Proteomes" id="UP000675968"/>
    </source>
</evidence>
<dbReference type="GO" id="GO:0005737">
    <property type="term" value="C:cytoplasm"/>
    <property type="evidence" value="ECO:0007669"/>
    <property type="project" value="UniProtKB-SubCell"/>
</dbReference>
<dbReference type="InterPro" id="IPR009072">
    <property type="entry name" value="Histone-fold"/>
</dbReference>
<dbReference type="InterPro" id="IPR003958">
    <property type="entry name" value="CBFA_NFYB_domain"/>
</dbReference>
<dbReference type="SMART" id="SM00803">
    <property type="entry name" value="TAF"/>
    <property type="match status" value="1"/>
</dbReference>
<dbReference type="AlphaFoldDB" id="A0A8T4L7Y3"/>
<sequence>MGELPIAAVDRIIRKAGADRVSEDAAAALAEILEERGIEIGKQAVQLANHANRKTITDADIRLAVKGMH</sequence>
<proteinExistence type="inferred from homology"/>
<dbReference type="PANTHER" id="PTHR47828">
    <property type="entry name" value="ARCHAEAL HISTONE A"/>
    <property type="match status" value="1"/>
</dbReference>
<evidence type="ECO:0000256" key="1">
    <source>
        <dbReference type="ARBA" id="ARBA00004286"/>
    </source>
</evidence>
<comment type="caution">
    <text evidence="8">The sequence shown here is derived from an EMBL/GenBank/DDBJ whole genome shotgun (WGS) entry which is preliminary data.</text>
</comment>
<dbReference type="GO" id="GO:0003677">
    <property type="term" value="F:DNA binding"/>
    <property type="evidence" value="ECO:0007669"/>
    <property type="project" value="UniProtKB-KW"/>
</dbReference>
<evidence type="ECO:0000313" key="8">
    <source>
        <dbReference type="EMBL" id="MBS3061629.1"/>
    </source>
</evidence>
<dbReference type="NCBIfam" id="NF043032">
    <property type="entry name" value="archaea_histone"/>
    <property type="match status" value="1"/>
</dbReference>
<keyword evidence="4" id="KW-0158">Chromosome</keyword>
<evidence type="ECO:0000256" key="3">
    <source>
        <dbReference type="ARBA" id="ARBA00008264"/>
    </source>
</evidence>
<evidence type="ECO:0000259" key="7">
    <source>
        <dbReference type="SMART" id="SM00803"/>
    </source>
</evidence>
<evidence type="ECO:0000256" key="4">
    <source>
        <dbReference type="ARBA" id="ARBA00022454"/>
    </source>
</evidence>
<dbReference type="EMBL" id="JAGVWC010000010">
    <property type="protein sequence ID" value="MBS3061629.1"/>
    <property type="molecule type" value="Genomic_DNA"/>
</dbReference>
<dbReference type="PANTHER" id="PTHR47828:SF1">
    <property type="entry name" value="ARCHAEAL HISTONE A"/>
    <property type="match status" value="1"/>
</dbReference>
<protein>
    <submittedName>
        <fullName evidence="8">NFYB/HAP3 family transcription factor subunit</fullName>
    </submittedName>
</protein>
<dbReference type="InterPro" id="IPR050947">
    <property type="entry name" value="Archaeal_histone_HMF"/>
</dbReference>
<comment type="subcellular location">
    <subcellularLocation>
        <location evidence="1">Chromosome</location>
    </subcellularLocation>
    <subcellularLocation>
        <location evidence="2">Cytoplasm</location>
    </subcellularLocation>
</comment>
<keyword evidence="5" id="KW-0963">Cytoplasm</keyword>
<dbReference type="GO" id="GO:0005694">
    <property type="term" value="C:chromosome"/>
    <property type="evidence" value="ECO:0007669"/>
    <property type="project" value="UniProtKB-SubCell"/>
</dbReference>
<evidence type="ECO:0000256" key="6">
    <source>
        <dbReference type="ARBA" id="ARBA00023125"/>
    </source>
</evidence>
<dbReference type="CDD" id="cd22909">
    <property type="entry name" value="HFD_archaea_histone-like"/>
    <property type="match status" value="1"/>
</dbReference>
<dbReference type="InterPro" id="IPR004823">
    <property type="entry name" value="TAF_TATA-bd_Histone-like_dom"/>
</dbReference>
<dbReference type="Gene3D" id="1.10.20.10">
    <property type="entry name" value="Histone, subunit A"/>
    <property type="match status" value="1"/>
</dbReference>